<keyword evidence="2" id="KW-0547">Nucleotide-binding</keyword>
<dbReference type="SUPFAM" id="SSF52540">
    <property type="entry name" value="P-loop containing nucleoside triphosphate hydrolases"/>
    <property type="match status" value="1"/>
</dbReference>
<feature type="domain" description="ABC transporter" evidence="5">
    <location>
        <begin position="2"/>
        <end position="239"/>
    </location>
</feature>
<dbReference type="InterPro" id="IPR027417">
    <property type="entry name" value="P-loop_NTPase"/>
</dbReference>
<dbReference type="PROSITE" id="PS00211">
    <property type="entry name" value="ABC_TRANSPORTER_1"/>
    <property type="match status" value="1"/>
</dbReference>
<evidence type="ECO:0000256" key="1">
    <source>
        <dbReference type="ARBA" id="ARBA00022448"/>
    </source>
</evidence>
<keyword evidence="7" id="KW-1185">Reference proteome</keyword>
<evidence type="ECO:0000256" key="4">
    <source>
        <dbReference type="ARBA" id="ARBA00022967"/>
    </source>
</evidence>
<dbReference type="InterPro" id="IPR003593">
    <property type="entry name" value="AAA+_ATPase"/>
</dbReference>
<name>A0ABN0ZHJ6_9BACI</name>
<organism evidence="6 7">
    <name type="scientific">Lentibacillus halophilus</name>
    <dbReference type="NCBI Taxonomy" id="295065"/>
    <lineage>
        <taxon>Bacteria</taxon>
        <taxon>Bacillati</taxon>
        <taxon>Bacillota</taxon>
        <taxon>Bacilli</taxon>
        <taxon>Bacillales</taxon>
        <taxon>Bacillaceae</taxon>
        <taxon>Lentibacillus</taxon>
    </lineage>
</organism>
<keyword evidence="4" id="KW-1278">Translocase</keyword>
<protein>
    <submittedName>
        <fullName evidence="6">ATP-binding cassette domain-containing protein</fullName>
    </submittedName>
</protein>
<accession>A0ABN0ZHJ6</accession>
<sequence length="462" mass="50821">MLTLKSVAGGYDDKQVIQDMNFSVFPGEFFGILGPNGSGKTTLLKLISGLLPCSDGSIQLDNQDLQQFSTKALARKMAVLPQLTSHAFPYTVRDTVALGRYAHLQGVFQTWTAEDERVVETVMEQTHITGFQHHLLQELSGGEQQRVFLAQALAQEPAVLLLDEPTNHLDLAYQKDLLDLLKRMVREQHLTVVAIFHDVNLASLYGDRLLLMHGGQVKALGRPDGVLTESVVNDVYQTGVKKNPHPSMAKPQMHLIPSDYPSVTKGFRLDASMLDVQPERVTFISPAPLRTFASHGWGSGIGWNRYVVQWFDATCSADIETMGDYLARDGFDPAQTIGMVTAGSIDNTVYYFGENEAASLLTVVTVGQEGTISVWLFINGIMTDEAFMQAMMTAAEAKTQTLRELGVTRTPSIGPYPEDRIVVAALQYGPNLPGAGMTIDLGQLIHDCVCKALWKRMQSNDD</sequence>
<evidence type="ECO:0000256" key="2">
    <source>
        <dbReference type="ARBA" id="ARBA00022741"/>
    </source>
</evidence>
<dbReference type="PANTHER" id="PTHR42794">
    <property type="entry name" value="HEMIN IMPORT ATP-BINDING PROTEIN HMUV"/>
    <property type="match status" value="1"/>
</dbReference>
<dbReference type="InterPro" id="IPR002808">
    <property type="entry name" value="AdoCbi_amidolase"/>
</dbReference>
<dbReference type="Pfam" id="PF01955">
    <property type="entry name" value="CbiZ"/>
    <property type="match status" value="1"/>
</dbReference>
<dbReference type="Pfam" id="PF00005">
    <property type="entry name" value="ABC_tran"/>
    <property type="match status" value="1"/>
</dbReference>
<dbReference type="Proteomes" id="UP001501459">
    <property type="component" value="Unassembled WGS sequence"/>
</dbReference>
<dbReference type="CDD" id="cd03214">
    <property type="entry name" value="ABC_Iron-Siderophores_B12_Hemin"/>
    <property type="match status" value="1"/>
</dbReference>
<keyword evidence="1" id="KW-0813">Transport</keyword>
<dbReference type="InterPro" id="IPR017871">
    <property type="entry name" value="ABC_transporter-like_CS"/>
</dbReference>
<dbReference type="RefSeq" id="WP_343754108.1">
    <property type="nucleotide sequence ID" value="NZ_BAAADM010000055.1"/>
</dbReference>
<keyword evidence="3 6" id="KW-0067">ATP-binding</keyword>
<dbReference type="PROSITE" id="PS50893">
    <property type="entry name" value="ABC_TRANSPORTER_2"/>
    <property type="match status" value="1"/>
</dbReference>
<dbReference type="Gene3D" id="3.40.50.300">
    <property type="entry name" value="P-loop containing nucleotide triphosphate hydrolases"/>
    <property type="match status" value="1"/>
</dbReference>
<evidence type="ECO:0000256" key="3">
    <source>
        <dbReference type="ARBA" id="ARBA00022840"/>
    </source>
</evidence>
<dbReference type="InterPro" id="IPR003439">
    <property type="entry name" value="ABC_transporter-like_ATP-bd"/>
</dbReference>
<gene>
    <name evidence="6" type="ORF">GCM10008983_26980</name>
</gene>
<dbReference type="PANTHER" id="PTHR42794:SF1">
    <property type="entry name" value="HEMIN IMPORT ATP-BINDING PROTEIN HMUV"/>
    <property type="match status" value="1"/>
</dbReference>
<evidence type="ECO:0000313" key="6">
    <source>
        <dbReference type="EMBL" id="GAA0447535.1"/>
    </source>
</evidence>
<dbReference type="SMART" id="SM00382">
    <property type="entry name" value="AAA"/>
    <property type="match status" value="1"/>
</dbReference>
<reference evidence="6 7" key="1">
    <citation type="journal article" date="2019" name="Int. J. Syst. Evol. Microbiol.">
        <title>The Global Catalogue of Microorganisms (GCM) 10K type strain sequencing project: providing services to taxonomists for standard genome sequencing and annotation.</title>
        <authorList>
            <consortium name="The Broad Institute Genomics Platform"/>
            <consortium name="The Broad Institute Genome Sequencing Center for Infectious Disease"/>
            <person name="Wu L."/>
            <person name="Ma J."/>
        </authorList>
    </citation>
    <scope>NUCLEOTIDE SEQUENCE [LARGE SCALE GENOMIC DNA]</scope>
    <source>
        <strain evidence="6 7">JCM 12149</strain>
    </source>
</reference>
<evidence type="ECO:0000259" key="5">
    <source>
        <dbReference type="PROSITE" id="PS50893"/>
    </source>
</evidence>
<comment type="caution">
    <text evidence="6">The sequence shown here is derived from an EMBL/GenBank/DDBJ whole genome shotgun (WGS) entry which is preliminary data.</text>
</comment>
<dbReference type="EMBL" id="BAAADM010000055">
    <property type="protein sequence ID" value="GAA0447535.1"/>
    <property type="molecule type" value="Genomic_DNA"/>
</dbReference>
<dbReference type="GO" id="GO:0005524">
    <property type="term" value="F:ATP binding"/>
    <property type="evidence" value="ECO:0007669"/>
    <property type="project" value="UniProtKB-KW"/>
</dbReference>
<evidence type="ECO:0000313" key="7">
    <source>
        <dbReference type="Proteomes" id="UP001501459"/>
    </source>
</evidence>
<proteinExistence type="predicted"/>